<dbReference type="EMBL" id="CAUWAG010000012">
    <property type="protein sequence ID" value="CAJ2509105.1"/>
    <property type="molecule type" value="Genomic_DNA"/>
</dbReference>
<feature type="compositionally biased region" description="Basic and acidic residues" evidence="1">
    <location>
        <begin position="184"/>
        <end position="196"/>
    </location>
</feature>
<reference evidence="2" key="1">
    <citation type="submission" date="2023-10" db="EMBL/GenBank/DDBJ databases">
        <authorList>
            <person name="Hackl T."/>
        </authorList>
    </citation>
    <scope>NUCLEOTIDE SEQUENCE</scope>
</reference>
<feature type="compositionally biased region" description="Basic and acidic residues" evidence="1">
    <location>
        <begin position="135"/>
        <end position="162"/>
    </location>
</feature>
<accession>A0AAI8VQB5</accession>
<protein>
    <submittedName>
        <fullName evidence="2">Uu.00g141310.m01.CDS01</fullName>
    </submittedName>
</protein>
<feature type="region of interest" description="Disordered" evidence="1">
    <location>
        <begin position="358"/>
        <end position="406"/>
    </location>
</feature>
<feature type="region of interest" description="Disordered" evidence="1">
    <location>
        <begin position="130"/>
        <end position="206"/>
    </location>
</feature>
<dbReference type="AlphaFoldDB" id="A0AAI8VQB5"/>
<feature type="region of interest" description="Disordered" evidence="1">
    <location>
        <begin position="250"/>
        <end position="339"/>
    </location>
</feature>
<sequence>MLRLKLDEFADRVLAKLPQRARARCICEWDSKRRAIFNGVVPGKWVETHNSDLLDLLEPVVTWSTLEPLIHDFTEYIESQLAFFDSEKCLEILRIMDIKPTESTALEEEREMLGGYLQILRDLAGHDDQADENTADVKHSVDRRGRPLITRSRDGDSDYDGRGHRKTSFVDEDSGSVSDLPEENPTHEFFHDDRGHQNTPFIDEGSGSVSGFSEEVFAHKISHDNRAITPVQYPNATDGANACRRRRHQYAHQGIAHSEDKDQGDSASEHERDRLRQRLYSDVRPRAIPPQRHRYRAERPRDIRYEQRPHGSNHLRTPRFDRREHRAVNHQHEPEDDIDEDRTICQQSGTLAAATAKRIISEQPSNQGFDKGKPLDRYQRPVQSGRPKPVYSPFDYSSDPDDEPVAARNGVKKKKILASPDNFGSYPATPTYCDPRKHEATMCEFARIRHSCQHAFIGASAVIVACDEAIPGAHVPFIQNCSPSWEAEDRDGNMRGNEHKGVYVLELCTVCKRFKGMWTAFWVIVVAAHPQRDELKKFMAEREAIFANENSVGGWIDAHKEFFERIQREFPWPGGLFEDMLRRFMPGLIAGRHAAAAAPLGPALGAIHDSATRARGGSVAESCVTRSGDETGDTNGESAASTPKARGKKPGYIIEDSTDDGTQTDDSRMDVDEPEPAPPVKPHRNTRKPKSRSKGH</sequence>
<feature type="compositionally biased region" description="Basic and acidic residues" evidence="1">
    <location>
        <begin position="370"/>
        <end position="379"/>
    </location>
</feature>
<feature type="region of interest" description="Disordered" evidence="1">
    <location>
        <begin position="614"/>
        <end position="696"/>
    </location>
</feature>
<organism evidence="2 3">
    <name type="scientific">Anthostomella pinea</name>
    <dbReference type="NCBI Taxonomy" id="933095"/>
    <lineage>
        <taxon>Eukaryota</taxon>
        <taxon>Fungi</taxon>
        <taxon>Dikarya</taxon>
        <taxon>Ascomycota</taxon>
        <taxon>Pezizomycotina</taxon>
        <taxon>Sordariomycetes</taxon>
        <taxon>Xylariomycetidae</taxon>
        <taxon>Xylariales</taxon>
        <taxon>Xylariaceae</taxon>
        <taxon>Anthostomella</taxon>
    </lineage>
</organism>
<proteinExistence type="predicted"/>
<feature type="compositionally biased region" description="Basic and acidic residues" evidence="1">
    <location>
        <begin position="297"/>
        <end position="309"/>
    </location>
</feature>
<name>A0AAI8VQB5_9PEZI</name>
<feature type="compositionally biased region" description="Basic and acidic residues" evidence="1">
    <location>
        <begin position="257"/>
        <end position="285"/>
    </location>
</feature>
<gene>
    <name evidence="2" type="ORF">KHLLAP_LOCUS9573</name>
</gene>
<evidence type="ECO:0000256" key="1">
    <source>
        <dbReference type="SAM" id="MobiDB-lite"/>
    </source>
</evidence>
<feature type="compositionally biased region" description="Basic residues" evidence="1">
    <location>
        <begin position="681"/>
        <end position="696"/>
    </location>
</feature>
<feature type="compositionally biased region" description="Basic and acidic residues" evidence="1">
    <location>
        <begin position="318"/>
        <end position="333"/>
    </location>
</feature>
<evidence type="ECO:0000313" key="3">
    <source>
        <dbReference type="Proteomes" id="UP001295740"/>
    </source>
</evidence>
<evidence type="ECO:0000313" key="2">
    <source>
        <dbReference type="EMBL" id="CAJ2509105.1"/>
    </source>
</evidence>
<keyword evidence="3" id="KW-1185">Reference proteome</keyword>
<dbReference type="Proteomes" id="UP001295740">
    <property type="component" value="Unassembled WGS sequence"/>
</dbReference>
<comment type="caution">
    <text evidence="2">The sequence shown here is derived from an EMBL/GenBank/DDBJ whole genome shotgun (WGS) entry which is preliminary data.</text>
</comment>